<keyword evidence="2" id="KW-0732">Signal</keyword>
<evidence type="ECO:0000256" key="1">
    <source>
        <dbReference type="SAM" id="MobiDB-lite"/>
    </source>
</evidence>
<dbReference type="Proteomes" id="UP001058860">
    <property type="component" value="Chromosome"/>
</dbReference>
<dbReference type="EMBL" id="CP088295">
    <property type="protein sequence ID" value="UUY02927.1"/>
    <property type="molecule type" value="Genomic_DNA"/>
</dbReference>
<feature type="signal peptide" evidence="2">
    <location>
        <begin position="1"/>
        <end position="29"/>
    </location>
</feature>
<keyword evidence="4" id="KW-1185">Reference proteome</keyword>
<reference evidence="4" key="1">
    <citation type="submission" date="2021-11" db="EMBL/GenBank/DDBJ databases">
        <title>Cultivation dependent microbiological survey of springs from the worlds oldest radium mine currently devoted to the extraction of radon-saturated water.</title>
        <authorList>
            <person name="Kapinusova G."/>
            <person name="Smrhova T."/>
            <person name="Strejcek M."/>
            <person name="Suman J."/>
            <person name="Jani K."/>
            <person name="Pajer P."/>
            <person name="Uhlik O."/>
        </authorList>
    </citation>
    <scope>NUCLEOTIDE SEQUENCE [LARGE SCALE GENOMIC DNA]</scope>
    <source>
        <strain evidence="4">J379</strain>
    </source>
</reference>
<name>A0ABY5PE76_9ACTN</name>
<feature type="compositionally biased region" description="Basic residues" evidence="1">
    <location>
        <begin position="337"/>
        <end position="354"/>
    </location>
</feature>
<sequence length="377" mass="38691">MSLAPRYRRLAVLLSMVLAVALSASSAQAQDPVGEDTPPILLGGSLSPSVLEWQGDQVTITVDAIDDFGITMAYADVTNSNGFRESVQLIPSGPTSYTGLIMIAPNPTDQPLTYGVEVTVTDGNGGFDTQVIGEIQVDAQPQFDEAPAVSDPTVSPRALPSASGPVTIAATATDNRSIASVSATVRLPGGGTSEVPLEAISASRFEGTYTPPANTGTTAQRYAIEITASDDIGQTASVDAGEVVVAARAAVAGRLVVPAWKVFGPTAVGRVSTQSVVLRHGGPATSAPITGVVAQPGGSVLGGRRRHLGPPVHPPPGRDEDCGRAVPPAHGGPALAHARRPAHRRAARRLGGPHRVRDARPVTLIRPPATIPAWTSG</sequence>
<evidence type="ECO:0000256" key="2">
    <source>
        <dbReference type="SAM" id="SignalP"/>
    </source>
</evidence>
<organism evidence="3 4">
    <name type="scientific">Svornostia abyssi</name>
    <dbReference type="NCBI Taxonomy" id="2898438"/>
    <lineage>
        <taxon>Bacteria</taxon>
        <taxon>Bacillati</taxon>
        <taxon>Actinomycetota</taxon>
        <taxon>Thermoleophilia</taxon>
        <taxon>Solirubrobacterales</taxon>
        <taxon>Baekduiaceae</taxon>
        <taxon>Svornostia</taxon>
    </lineage>
</organism>
<gene>
    <name evidence="3" type="ORF">LRS13_19905</name>
</gene>
<protein>
    <submittedName>
        <fullName evidence="3">Uncharacterized protein</fullName>
    </submittedName>
</protein>
<evidence type="ECO:0000313" key="4">
    <source>
        <dbReference type="Proteomes" id="UP001058860"/>
    </source>
</evidence>
<proteinExistence type="predicted"/>
<dbReference type="RefSeq" id="WP_353863449.1">
    <property type="nucleotide sequence ID" value="NZ_CP088295.1"/>
</dbReference>
<evidence type="ECO:0000313" key="3">
    <source>
        <dbReference type="EMBL" id="UUY02927.1"/>
    </source>
</evidence>
<feature type="region of interest" description="Disordered" evidence="1">
    <location>
        <begin position="325"/>
        <end position="357"/>
    </location>
</feature>
<feature type="compositionally biased region" description="Low complexity" evidence="1">
    <location>
        <begin position="325"/>
        <end position="336"/>
    </location>
</feature>
<feature type="chain" id="PRO_5046682738" evidence="2">
    <location>
        <begin position="30"/>
        <end position="377"/>
    </location>
</feature>
<accession>A0ABY5PE76</accession>